<feature type="transmembrane region" description="Helical" evidence="7">
    <location>
        <begin position="150"/>
        <end position="173"/>
    </location>
</feature>
<comment type="subcellular location">
    <subcellularLocation>
        <location evidence="1">Membrane</location>
        <topology evidence="1">Multi-pass membrane protein</topology>
    </subcellularLocation>
</comment>
<feature type="compositionally biased region" description="Basic and acidic residues" evidence="6">
    <location>
        <begin position="1"/>
        <end position="11"/>
    </location>
</feature>
<dbReference type="SUPFAM" id="SSF103473">
    <property type="entry name" value="MFS general substrate transporter"/>
    <property type="match status" value="1"/>
</dbReference>
<sequence>MQESTPKRSEEFVEDVSSPDTNTSSQGYVPLWHSLKKWPKVVGYNLALSSAILLYGYDLVIVANVSSMPAFQHRFGAELNGKYIIPSEWLSLWNAASPIGMMVGAIIGGYYQDRGGRRLSLATGSFLSAVAGVVIYLCDLHPNMDSRRGLFLTGKLLQGVTIGMLLCMIQTYMSEVLPIVLRGPIIAFLPIFTLLDGEQFEKALKMQCKLDTGDMDSAKTIEDLQTSIKAEEEERETQTYSDCFKGRANRRRTFIVCFASALPQFFGLQLLASASYFMQMVGMSATNSLIFLILGIGLGLIANGVSLFTLNALGRRILILWTLGAAFVLWLALGIAGCFTGVVTIWYTAVSMMVITMVCGLGIWPASHVVAAETSELTLRSKSQGVGWFVSGVATGVFSIILPYIYNPDSGNLRGKTGFVMAAFAAIGYIITWFTIPEMKDRSPMEIDRMFALNLPTRDFKTWKSDVVIDRGANALKQATEA</sequence>
<dbReference type="RefSeq" id="XP_056481050.1">
    <property type="nucleotide sequence ID" value="XM_056637543.1"/>
</dbReference>
<dbReference type="InterPro" id="IPR005828">
    <property type="entry name" value="MFS_sugar_transport-like"/>
</dbReference>
<name>A0A9W9SDI2_9EURO</name>
<dbReference type="Gene3D" id="1.20.1250.20">
    <property type="entry name" value="MFS general substrate transporter like domains"/>
    <property type="match status" value="2"/>
</dbReference>
<dbReference type="PROSITE" id="PS50850">
    <property type="entry name" value="MFS"/>
    <property type="match status" value="1"/>
</dbReference>
<evidence type="ECO:0000259" key="8">
    <source>
        <dbReference type="PROSITE" id="PS50850"/>
    </source>
</evidence>
<feature type="transmembrane region" description="Helical" evidence="7">
    <location>
        <begin position="385"/>
        <end position="406"/>
    </location>
</feature>
<feature type="transmembrane region" description="Helical" evidence="7">
    <location>
        <begin position="418"/>
        <end position="436"/>
    </location>
</feature>
<proteinExistence type="inferred from homology"/>
<gene>
    <name evidence="9" type="ORF">N7509_012906</name>
</gene>
<evidence type="ECO:0000313" key="10">
    <source>
        <dbReference type="Proteomes" id="UP001147747"/>
    </source>
</evidence>
<dbReference type="PANTHER" id="PTHR48022">
    <property type="entry name" value="PLASTIDIC GLUCOSE TRANSPORTER 4"/>
    <property type="match status" value="1"/>
</dbReference>
<evidence type="ECO:0000256" key="7">
    <source>
        <dbReference type="SAM" id="Phobius"/>
    </source>
</evidence>
<dbReference type="InterPro" id="IPR036259">
    <property type="entry name" value="MFS_trans_sf"/>
</dbReference>
<dbReference type="EMBL" id="JAPZBU010000012">
    <property type="protein sequence ID" value="KAJ5376020.1"/>
    <property type="molecule type" value="Genomic_DNA"/>
</dbReference>
<dbReference type="InterPro" id="IPR050360">
    <property type="entry name" value="MFS_Sugar_Transporters"/>
</dbReference>
<evidence type="ECO:0000256" key="6">
    <source>
        <dbReference type="SAM" id="MobiDB-lite"/>
    </source>
</evidence>
<reference evidence="9" key="1">
    <citation type="submission" date="2022-12" db="EMBL/GenBank/DDBJ databases">
        <authorList>
            <person name="Petersen C."/>
        </authorList>
    </citation>
    <scope>NUCLEOTIDE SEQUENCE</scope>
    <source>
        <strain evidence="9">IBT 29677</strain>
    </source>
</reference>
<evidence type="ECO:0000313" key="9">
    <source>
        <dbReference type="EMBL" id="KAJ5376020.1"/>
    </source>
</evidence>
<evidence type="ECO:0000256" key="3">
    <source>
        <dbReference type="ARBA" id="ARBA00022692"/>
    </source>
</evidence>
<feature type="domain" description="Major facilitator superfamily (MFS) profile" evidence="8">
    <location>
        <begin position="44"/>
        <end position="440"/>
    </location>
</feature>
<dbReference type="GeneID" id="81376523"/>
<evidence type="ECO:0000256" key="4">
    <source>
        <dbReference type="ARBA" id="ARBA00022989"/>
    </source>
</evidence>
<accession>A0A9W9SDI2</accession>
<feature type="transmembrane region" description="Helical" evidence="7">
    <location>
        <begin position="317"/>
        <end position="339"/>
    </location>
</feature>
<evidence type="ECO:0000256" key="1">
    <source>
        <dbReference type="ARBA" id="ARBA00004141"/>
    </source>
</evidence>
<feature type="transmembrane region" description="Helical" evidence="7">
    <location>
        <begin position="46"/>
        <end position="71"/>
    </location>
</feature>
<reference evidence="9" key="2">
    <citation type="journal article" date="2023" name="IMA Fungus">
        <title>Comparative genomic study of the Penicillium genus elucidates a diverse pangenome and 15 lateral gene transfer events.</title>
        <authorList>
            <person name="Petersen C."/>
            <person name="Sorensen T."/>
            <person name="Nielsen M.R."/>
            <person name="Sondergaard T.E."/>
            <person name="Sorensen J.L."/>
            <person name="Fitzpatrick D.A."/>
            <person name="Frisvad J.C."/>
            <person name="Nielsen K.L."/>
        </authorList>
    </citation>
    <scope>NUCLEOTIDE SEQUENCE</scope>
    <source>
        <strain evidence="9">IBT 29677</strain>
    </source>
</reference>
<comment type="similarity">
    <text evidence="2">Belongs to the major facilitator superfamily. Sugar transporter (TC 2.A.1.1) family.</text>
</comment>
<feature type="transmembrane region" description="Helical" evidence="7">
    <location>
        <begin position="345"/>
        <end position="364"/>
    </location>
</feature>
<comment type="caution">
    <text evidence="9">The sequence shown here is derived from an EMBL/GenBank/DDBJ whole genome shotgun (WGS) entry which is preliminary data.</text>
</comment>
<organism evidence="9 10">
    <name type="scientific">Penicillium cosmopolitanum</name>
    <dbReference type="NCBI Taxonomy" id="1131564"/>
    <lineage>
        <taxon>Eukaryota</taxon>
        <taxon>Fungi</taxon>
        <taxon>Dikarya</taxon>
        <taxon>Ascomycota</taxon>
        <taxon>Pezizomycotina</taxon>
        <taxon>Eurotiomycetes</taxon>
        <taxon>Eurotiomycetidae</taxon>
        <taxon>Eurotiales</taxon>
        <taxon>Aspergillaceae</taxon>
        <taxon>Penicillium</taxon>
    </lineage>
</organism>
<dbReference type="GO" id="GO:0005351">
    <property type="term" value="F:carbohydrate:proton symporter activity"/>
    <property type="evidence" value="ECO:0007669"/>
    <property type="project" value="TreeGrafter"/>
</dbReference>
<keyword evidence="10" id="KW-1185">Reference proteome</keyword>
<dbReference type="PANTHER" id="PTHR48022:SF41">
    <property type="entry name" value="MAJOR FACILITATOR SUPERFAMILY (MFS) PROFILE DOMAIN-CONTAINING PROTEIN"/>
    <property type="match status" value="1"/>
</dbReference>
<dbReference type="Pfam" id="PF00083">
    <property type="entry name" value="Sugar_tr"/>
    <property type="match status" value="2"/>
</dbReference>
<feature type="transmembrane region" description="Helical" evidence="7">
    <location>
        <begin position="289"/>
        <end position="310"/>
    </location>
</feature>
<feature type="transmembrane region" description="Helical" evidence="7">
    <location>
        <begin position="118"/>
        <end position="138"/>
    </location>
</feature>
<keyword evidence="5 7" id="KW-0472">Membrane</keyword>
<feature type="transmembrane region" description="Helical" evidence="7">
    <location>
        <begin position="254"/>
        <end position="277"/>
    </location>
</feature>
<keyword evidence="4 7" id="KW-1133">Transmembrane helix</keyword>
<dbReference type="OrthoDB" id="6612291at2759"/>
<protein>
    <recommendedName>
        <fullName evidence="8">Major facilitator superfamily (MFS) profile domain-containing protein</fullName>
    </recommendedName>
</protein>
<dbReference type="GO" id="GO:0016020">
    <property type="term" value="C:membrane"/>
    <property type="evidence" value="ECO:0007669"/>
    <property type="project" value="UniProtKB-SubCell"/>
</dbReference>
<feature type="transmembrane region" description="Helical" evidence="7">
    <location>
        <begin position="92"/>
        <end position="112"/>
    </location>
</feature>
<dbReference type="PROSITE" id="PS00217">
    <property type="entry name" value="SUGAR_TRANSPORT_2"/>
    <property type="match status" value="1"/>
</dbReference>
<evidence type="ECO:0000256" key="5">
    <source>
        <dbReference type="ARBA" id="ARBA00023136"/>
    </source>
</evidence>
<dbReference type="AlphaFoldDB" id="A0A9W9SDI2"/>
<dbReference type="Proteomes" id="UP001147747">
    <property type="component" value="Unassembled WGS sequence"/>
</dbReference>
<dbReference type="InterPro" id="IPR005829">
    <property type="entry name" value="Sugar_transporter_CS"/>
</dbReference>
<keyword evidence="3 7" id="KW-0812">Transmembrane</keyword>
<dbReference type="InterPro" id="IPR020846">
    <property type="entry name" value="MFS_dom"/>
</dbReference>
<feature type="region of interest" description="Disordered" evidence="6">
    <location>
        <begin position="1"/>
        <end position="24"/>
    </location>
</feature>
<evidence type="ECO:0000256" key="2">
    <source>
        <dbReference type="ARBA" id="ARBA00010992"/>
    </source>
</evidence>